<dbReference type="STRING" id="690567.186"/>
<dbReference type="OrthoDB" id="9803035at2"/>
<dbReference type="Pfam" id="PF06941">
    <property type="entry name" value="NT5C"/>
    <property type="match status" value="1"/>
</dbReference>
<name>A0A0E4C7J3_9FIRM</name>
<dbReference type="EC" id="3.1.3.-" evidence="3"/>
<keyword evidence="6" id="KW-1185">Reference proteome</keyword>
<dbReference type="PIRSF" id="PIRSF021362">
    <property type="entry name" value="UCP021362_HAD"/>
    <property type="match status" value="1"/>
</dbReference>
<gene>
    <name evidence="5" type="ORF">186</name>
</gene>
<dbReference type="GO" id="GO:0008253">
    <property type="term" value="F:5'-nucleotidase activity"/>
    <property type="evidence" value="ECO:0007669"/>
    <property type="project" value="InterPro"/>
</dbReference>
<dbReference type="InterPro" id="IPR023214">
    <property type="entry name" value="HAD_sf"/>
</dbReference>
<protein>
    <recommendedName>
        <fullName evidence="3">Nucleotidase</fullName>
        <ecNumber evidence="3">3.1.3.-</ecNumber>
    </recommendedName>
</protein>
<evidence type="ECO:0000256" key="2">
    <source>
        <dbReference type="ARBA" id="ARBA00022801"/>
    </source>
</evidence>
<dbReference type="InterPro" id="IPR052419">
    <property type="entry name" value="5_3-deoxyribonucleotidase-like"/>
</dbReference>
<reference evidence="5 6" key="1">
    <citation type="submission" date="2015-03" db="EMBL/GenBank/DDBJ databases">
        <authorList>
            <person name="Murphy D."/>
        </authorList>
    </citation>
    <scope>NUCLEOTIDE SEQUENCE [LARGE SCALE GENOMIC DNA]</scope>
    <source>
        <strain evidence="5 6">OL-4</strain>
    </source>
</reference>
<dbReference type="PANTHER" id="PTHR35134">
    <property type="entry name" value="NUCLEOTIDASE YQFW-RELATED"/>
    <property type="match status" value="1"/>
</dbReference>
<evidence type="ECO:0000313" key="5">
    <source>
        <dbReference type="EMBL" id="CFX00695.1"/>
    </source>
</evidence>
<comment type="similarity">
    <text evidence="1 3">Belongs to the 5'(3')-deoxyribonucleotidase family.</text>
</comment>
<accession>A0A0E4C7J3</accession>
<dbReference type="InterPro" id="IPR036412">
    <property type="entry name" value="HAD-like_sf"/>
</dbReference>
<sequence length="194" mass="22827">MNIGIDIDNTISTTRETIFAFANKYNRENCLPNQFDLAHYALEKSLGWDRPTSQAFLRTHLADIYRQVLPKPQAVEIIRELHQENRIILITSRNQRDEAVATVTREWLELHQIEYDKLIMNNTDNMHHYSKLADCLDNGVELMIEDHHDLAWELSSYFPVVLFDYPYNAHLQHDNIIRVQSWPEVRQAVNQIIG</sequence>
<organism evidence="5 6">
    <name type="scientific">Syntrophomonas zehnderi OL-4</name>
    <dbReference type="NCBI Taxonomy" id="690567"/>
    <lineage>
        <taxon>Bacteria</taxon>
        <taxon>Bacillati</taxon>
        <taxon>Bacillota</taxon>
        <taxon>Clostridia</taxon>
        <taxon>Eubacteriales</taxon>
        <taxon>Syntrophomonadaceae</taxon>
        <taxon>Syntrophomonas</taxon>
    </lineage>
</organism>
<dbReference type="RefSeq" id="WP_046494790.1">
    <property type="nucleotide sequence ID" value="NZ_CGIH01000004.1"/>
</dbReference>
<proteinExistence type="inferred from homology"/>
<feature type="active site" description="Proton donor" evidence="4">
    <location>
        <position position="8"/>
    </location>
</feature>
<evidence type="ECO:0000256" key="3">
    <source>
        <dbReference type="PIRNR" id="PIRNR021362"/>
    </source>
</evidence>
<evidence type="ECO:0000256" key="4">
    <source>
        <dbReference type="PIRSR" id="PIRSR610708-1"/>
    </source>
</evidence>
<dbReference type="Proteomes" id="UP000045545">
    <property type="component" value="Unassembled WGS sequence"/>
</dbReference>
<dbReference type="InterPro" id="IPR010708">
    <property type="entry name" value="5'(3')-deoxyribonucleotidase"/>
</dbReference>
<dbReference type="InterPro" id="IPR009206">
    <property type="entry name" value="Nucleotidase_putative"/>
</dbReference>
<dbReference type="SUPFAM" id="SSF56784">
    <property type="entry name" value="HAD-like"/>
    <property type="match status" value="1"/>
</dbReference>
<dbReference type="Gene3D" id="3.40.50.1000">
    <property type="entry name" value="HAD superfamily/HAD-like"/>
    <property type="match status" value="1"/>
</dbReference>
<dbReference type="GO" id="GO:0009264">
    <property type="term" value="P:deoxyribonucleotide catabolic process"/>
    <property type="evidence" value="ECO:0007669"/>
    <property type="project" value="InterPro"/>
</dbReference>
<feature type="active site" description="Nucleophile" evidence="4">
    <location>
        <position position="6"/>
    </location>
</feature>
<dbReference type="EMBL" id="CGIH01000004">
    <property type="protein sequence ID" value="CFX00695.1"/>
    <property type="molecule type" value="Genomic_DNA"/>
</dbReference>
<dbReference type="AlphaFoldDB" id="A0A0E4C7J3"/>
<evidence type="ECO:0000313" key="6">
    <source>
        <dbReference type="Proteomes" id="UP000045545"/>
    </source>
</evidence>
<dbReference type="PANTHER" id="PTHR35134:SF2">
    <property type="entry name" value="NUCLEOTIDASE YQFW-RELATED"/>
    <property type="match status" value="1"/>
</dbReference>
<keyword evidence="2 3" id="KW-0378">Hydrolase</keyword>
<evidence type="ECO:0000256" key="1">
    <source>
        <dbReference type="ARBA" id="ARBA00009589"/>
    </source>
</evidence>